<dbReference type="PROSITE" id="PS50293">
    <property type="entry name" value="TPR_REGION"/>
    <property type="match status" value="2"/>
</dbReference>
<dbReference type="InterPro" id="IPR019734">
    <property type="entry name" value="TPR_rpt"/>
</dbReference>
<evidence type="ECO:0000256" key="2">
    <source>
        <dbReference type="SAM" id="MobiDB-lite"/>
    </source>
</evidence>
<feature type="repeat" description="TPR" evidence="1">
    <location>
        <begin position="1130"/>
        <end position="1163"/>
    </location>
</feature>
<keyword evidence="1" id="KW-0802">TPR repeat</keyword>
<dbReference type="Proteomes" id="UP000515135">
    <property type="component" value="Unplaced"/>
</dbReference>
<dbReference type="Pfam" id="PF13374">
    <property type="entry name" value="TPR_10"/>
    <property type="match status" value="1"/>
</dbReference>
<dbReference type="InterPro" id="IPR011990">
    <property type="entry name" value="TPR-like_helical_dom_sf"/>
</dbReference>
<evidence type="ECO:0000256" key="1">
    <source>
        <dbReference type="PROSITE-ProRule" id="PRU00339"/>
    </source>
</evidence>
<evidence type="ECO:0000313" key="3">
    <source>
        <dbReference type="Proteomes" id="UP000515135"/>
    </source>
</evidence>
<feature type="repeat" description="TPR" evidence="1">
    <location>
        <begin position="910"/>
        <end position="943"/>
    </location>
</feature>
<dbReference type="RefSeq" id="XP_019639408.1">
    <property type="nucleotide sequence ID" value="XM_019783849.1"/>
</dbReference>
<dbReference type="OrthoDB" id="5986190at2759"/>
<feature type="repeat" description="TPR" evidence="1">
    <location>
        <begin position="1086"/>
        <end position="1119"/>
    </location>
</feature>
<keyword evidence="3" id="KW-1185">Reference proteome</keyword>
<evidence type="ECO:0000313" key="4">
    <source>
        <dbReference type="RefSeq" id="XP_019639408.1"/>
    </source>
</evidence>
<protein>
    <submittedName>
        <fullName evidence="4">Uncharacterized protein LOC109481317</fullName>
    </submittedName>
</protein>
<feature type="repeat" description="TPR" evidence="1">
    <location>
        <begin position="778"/>
        <end position="811"/>
    </location>
</feature>
<dbReference type="PANTHER" id="PTHR19959:SF119">
    <property type="entry name" value="FUNGAL LIPASE-LIKE DOMAIN-CONTAINING PROTEIN"/>
    <property type="match status" value="1"/>
</dbReference>
<feature type="compositionally biased region" description="Basic residues" evidence="2">
    <location>
        <begin position="241"/>
        <end position="251"/>
    </location>
</feature>
<dbReference type="Pfam" id="PF13432">
    <property type="entry name" value="TPR_16"/>
    <property type="match status" value="1"/>
</dbReference>
<dbReference type="KEGG" id="bbel:109481317"/>
<accession>A0A6P4ZRF3</accession>
<dbReference type="PANTHER" id="PTHR19959">
    <property type="entry name" value="KINESIN LIGHT CHAIN"/>
    <property type="match status" value="1"/>
</dbReference>
<organism evidence="3 4">
    <name type="scientific">Branchiostoma belcheri</name>
    <name type="common">Amphioxus</name>
    <dbReference type="NCBI Taxonomy" id="7741"/>
    <lineage>
        <taxon>Eukaryota</taxon>
        <taxon>Metazoa</taxon>
        <taxon>Chordata</taxon>
        <taxon>Cephalochordata</taxon>
        <taxon>Leptocardii</taxon>
        <taxon>Amphioxiformes</taxon>
        <taxon>Branchiostomatidae</taxon>
        <taxon>Branchiostoma</taxon>
    </lineage>
</organism>
<dbReference type="AlphaFoldDB" id="A0A6P4ZRF3"/>
<feature type="repeat" description="TPR" evidence="1">
    <location>
        <begin position="1042"/>
        <end position="1075"/>
    </location>
</feature>
<feature type="repeat" description="TPR" evidence="1">
    <location>
        <begin position="998"/>
        <end position="1031"/>
    </location>
</feature>
<dbReference type="PROSITE" id="PS50005">
    <property type="entry name" value="TPR"/>
    <property type="match status" value="6"/>
</dbReference>
<name>A0A6P4ZRF3_BRABE</name>
<dbReference type="GeneID" id="109481317"/>
<reference evidence="4" key="1">
    <citation type="submission" date="2025-08" db="UniProtKB">
        <authorList>
            <consortium name="RefSeq"/>
        </authorList>
    </citation>
    <scope>IDENTIFICATION</scope>
    <source>
        <tissue evidence="4">Gonad</tissue>
    </source>
</reference>
<dbReference type="Pfam" id="PF13424">
    <property type="entry name" value="TPR_12"/>
    <property type="match status" value="5"/>
</dbReference>
<gene>
    <name evidence="4" type="primary">LOC109481317</name>
</gene>
<feature type="region of interest" description="Disordered" evidence="2">
    <location>
        <begin position="233"/>
        <end position="271"/>
    </location>
</feature>
<dbReference type="SUPFAM" id="SSF48452">
    <property type="entry name" value="TPR-like"/>
    <property type="match status" value="5"/>
</dbReference>
<dbReference type="Gene3D" id="1.25.40.10">
    <property type="entry name" value="Tetratricopeptide repeat domain"/>
    <property type="match status" value="5"/>
</dbReference>
<proteinExistence type="predicted"/>
<dbReference type="SMART" id="SM00028">
    <property type="entry name" value="TPR"/>
    <property type="match status" value="15"/>
</dbReference>
<sequence>MADNMTSLADKLQNLELCLKSQHSREIGYGRALREAILSMDLFMELEVLKSLGDLHLHKGKLCKDLVEFDKAAALYAAAFLRCTDPDMGQTLSHRIDYMEKLSRQLLQGYTPQYQWLSPDYWGTADSNVLRVAEICNKLDRGVGRLWQSVEESYTETLVTAIGKGDTFLEVEVLKSLGDFYLEKGKTTNGPCKLSKAAASYDKALTRCDDPETKQTLHHRVLYTVKIWGTVRARRQSSSNKSRKRGRRSPTRRQFGNNKFPDATQGSHPRQEVLNESSYQDHLQEGCRALQTGDLDTAEQHFAAALKSVHFKFSKSDQHIKEAEPLYKLGDVYLKRGIQSKDGGDFTKAAALCNAALVRCRREDIKEAIQEISRSFLKHVLNIDQKVDAGDAEKHKLKLDEHRDFVKEEIKRIEQEVDPYSLADDDPKIREVEKRRADEIRTLFDTIVHQRKMFIAGLVDECMELMGPPPYPVDNWFYDSVTPRGFAFDGSMPHASKTPLGRGRNSTSTSELIRTPREMTKVLEDDLRFHLKKGYHLASILGNVCLITGEQELVDVYIALWTQKLQENHGGVIPCLLHEALTHLSENVRMFQNDVKPGRLMDVKKEMYRFSSLAVSCLALLRKIQPTTIWETIQHLNKTGTVSCENTHHLMVMVSISAELRLRTYISNGGQVESMSALSPISPDTHIGETLKKVFYFSNTKQLMRYYCTERPTKRLISQLADGHSSEESSILFDDSSSVKAEVYRSLCDYENCKTYAEQALQSYISRYGEGNPHPYIAGSLNNLGEAWSELGDHRKAVRYYKQSLKMKQSIYGENTVKIDIASLLANLGAACSELGDYKNSVSYLEQSLQMMKAIYGENTEHGDIADSLNNLGAACSKLGDYRKAVIYHEQSLQMRWSIYGDNTEHPDIATSLTNLGVTFSNLGNYRKAVTYYEQSLQMQQSIYGENTEHPAISYSLHNLGNTCNKLGDYRKAISYLQGSLKMMKAIYGENIEHPDIATCFNNLGVACTGLGDYRKAVSYFEQSLEMKQSIYGENTEHPVFADSLKNLGSAYNDLGDYRKAVSYHEQSLKMRQSIYGENTEHPDIATCLNNLGVACTGLGDYRKAVSYFEQSLEMKQSIYGENTEHPVFADSLNNLGSAYNDLGDYRKAVSYHEQSLKMRQSIYGGNTEHPDIAYSLNNMSTACSNLGDHKNAVSYYEQSLQMRQSIYVVSNAHPDIVTSLNNLAVTWGSLGDHRKADNYRHQARRMREVIEERNKAQFHTG</sequence>